<protein>
    <submittedName>
        <fullName evidence="2">Uncharacterized protein</fullName>
    </submittedName>
</protein>
<evidence type="ECO:0000256" key="1">
    <source>
        <dbReference type="SAM" id="MobiDB-lite"/>
    </source>
</evidence>
<organism evidence="2">
    <name type="scientific">Amphimedon queenslandica</name>
    <name type="common">Sponge</name>
    <dbReference type="NCBI Taxonomy" id="400682"/>
    <lineage>
        <taxon>Eukaryota</taxon>
        <taxon>Metazoa</taxon>
        <taxon>Porifera</taxon>
        <taxon>Demospongiae</taxon>
        <taxon>Heteroscleromorpha</taxon>
        <taxon>Haplosclerida</taxon>
        <taxon>Niphatidae</taxon>
        <taxon>Amphimedon</taxon>
    </lineage>
</organism>
<dbReference type="AlphaFoldDB" id="A0A1X7SHH3"/>
<feature type="region of interest" description="Disordered" evidence="1">
    <location>
        <begin position="1"/>
        <end position="23"/>
    </location>
</feature>
<proteinExistence type="predicted"/>
<accession>A0A1X7SHH3</accession>
<name>A0A1X7SHH3_AMPQE</name>
<dbReference type="InParanoid" id="A0A1X7SHH3"/>
<evidence type="ECO:0000313" key="2">
    <source>
        <dbReference type="EnsemblMetazoa" id="Aqu2.1.01499_001"/>
    </source>
</evidence>
<dbReference type="EnsemblMetazoa" id="Aqu2.1.01499_001">
    <property type="protein sequence ID" value="Aqu2.1.01499_001"/>
    <property type="gene ID" value="Aqu2.1.01499"/>
</dbReference>
<sequence>MESRNPVRLVTPVHAENSEPLEEQISHKFTQNTDRVDFKVPMVEPADEELNEENEYGDYTEAKETEQEAALYQQIPHDGSEFEPTKDEYSSICGFENYSYLRKSQVWHCVEDIVMSYECIYDTDVR</sequence>
<reference evidence="2" key="1">
    <citation type="submission" date="2017-05" db="UniProtKB">
        <authorList>
            <consortium name="EnsemblMetazoa"/>
        </authorList>
    </citation>
    <scope>IDENTIFICATION</scope>
</reference>